<gene>
    <name evidence="1" type="ORF">SAMN05192589_101475</name>
</gene>
<keyword evidence="2" id="KW-1185">Reference proteome</keyword>
<dbReference type="Pfam" id="PF10084">
    <property type="entry name" value="DUF2322"/>
    <property type="match status" value="1"/>
</dbReference>
<dbReference type="EMBL" id="FMZC01000001">
    <property type="protein sequence ID" value="SDC21858.1"/>
    <property type="molecule type" value="Genomic_DNA"/>
</dbReference>
<sequence length="124" mass="12907">MDIALDAIFIDIAFMNFSARLQQLPSVAHLAALHLQSADGQTIATLENKPGQAGSLAVYSALATLYGGSITPAAASLGLEWYAEHTADAHAHPGKHPNIDRLVAWAGGTASYRAQPVLASDASN</sequence>
<accession>A0A1G6JT74</accession>
<protein>
    <recommendedName>
        <fullName evidence="3">DUF2322 family protein</fullName>
    </recommendedName>
</protein>
<reference evidence="1 2" key="1">
    <citation type="submission" date="2016-10" db="EMBL/GenBank/DDBJ databases">
        <authorList>
            <person name="de Groot N.N."/>
        </authorList>
    </citation>
    <scope>NUCLEOTIDE SEQUENCE [LARGE SCALE GENOMIC DNA]</scope>
    <source>
        <strain evidence="1 2">DSM 16619</strain>
    </source>
</reference>
<dbReference type="AlphaFoldDB" id="A0A1G6JT74"/>
<dbReference type="InterPro" id="IPR016755">
    <property type="entry name" value="UCP019302"/>
</dbReference>
<dbReference type="STRING" id="187868.SAMN05192589_101475"/>
<evidence type="ECO:0000313" key="2">
    <source>
        <dbReference type="Proteomes" id="UP000198781"/>
    </source>
</evidence>
<name>A0A1G6JT74_9BURK</name>
<evidence type="ECO:0000313" key="1">
    <source>
        <dbReference type="EMBL" id="SDC21858.1"/>
    </source>
</evidence>
<evidence type="ECO:0008006" key="3">
    <source>
        <dbReference type="Google" id="ProtNLM"/>
    </source>
</evidence>
<dbReference type="PIRSF" id="PIRSF019302">
    <property type="entry name" value="UCP019302"/>
    <property type="match status" value="1"/>
</dbReference>
<proteinExistence type="predicted"/>
<organism evidence="1 2">
    <name type="scientific">Paracidovorax valerianellae</name>
    <dbReference type="NCBI Taxonomy" id="187868"/>
    <lineage>
        <taxon>Bacteria</taxon>
        <taxon>Pseudomonadati</taxon>
        <taxon>Pseudomonadota</taxon>
        <taxon>Betaproteobacteria</taxon>
        <taxon>Burkholderiales</taxon>
        <taxon>Comamonadaceae</taxon>
        <taxon>Paracidovorax</taxon>
    </lineage>
</organism>
<dbReference type="Proteomes" id="UP000198781">
    <property type="component" value="Unassembled WGS sequence"/>
</dbReference>